<reference evidence="1" key="1">
    <citation type="journal article" date="2021" name="New Phytol.">
        <title>Evolutionary innovations through gain and loss of genes in the ectomycorrhizal Boletales.</title>
        <authorList>
            <person name="Wu G."/>
            <person name="Miyauchi S."/>
            <person name="Morin E."/>
            <person name="Kuo A."/>
            <person name="Drula E."/>
            <person name="Varga T."/>
            <person name="Kohler A."/>
            <person name="Feng B."/>
            <person name="Cao Y."/>
            <person name="Lipzen A."/>
            <person name="Daum C."/>
            <person name="Hundley H."/>
            <person name="Pangilinan J."/>
            <person name="Johnson J."/>
            <person name="Barry K."/>
            <person name="LaButti K."/>
            <person name="Ng V."/>
            <person name="Ahrendt S."/>
            <person name="Min B."/>
            <person name="Choi I.G."/>
            <person name="Park H."/>
            <person name="Plett J.M."/>
            <person name="Magnuson J."/>
            <person name="Spatafora J.W."/>
            <person name="Nagy L.G."/>
            <person name="Henrissat B."/>
            <person name="Grigoriev I.V."/>
            <person name="Yang Z.L."/>
            <person name="Xu J."/>
            <person name="Martin F.M."/>
        </authorList>
    </citation>
    <scope>NUCLEOTIDE SEQUENCE</scope>
    <source>
        <strain evidence="1">KUC20120723A-06</strain>
    </source>
</reference>
<name>A0ACB8AVF4_9AGAM</name>
<accession>A0ACB8AVF4</accession>
<keyword evidence="2" id="KW-1185">Reference proteome</keyword>
<evidence type="ECO:0000313" key="2">
    <source>
        <dbReference type="Proteomes" id="UP000790709"/>
    </source>
</evidence>
<evidence type="ECO:0000313" key="1">
    <source>
        <dbReference type="EMBL" id="KAH7916848.1"/>
    </source>
</evidence>
<proteinExistence type="predicted"/>
<dbReference type="Proteomes" id="UP000790709">
    <property type="component" value="Unassembled WGS sequence"/>
</dbReference>
<comment type="caution">
    <text evidence="1">The sequence shown here is derived from an EMBL/GenBank/DDBJ whole genome shotgun (WGS) entry which is preliminary data.</text>
</comment>
<organism evidence="1 2">
    <name type="scientific">Leucogyrophana mollusca</name>
    <dbReference type="NCBI Taxonomy" id="85980"/>
    <lineage>
        <taxon>Eukaryota</taxon>
        <taxon>Fungi</taxon>
        <taxon>Dikarya</taxon>
        <taxon>Basidiomycota</taxon>
        <taxon>Agaricomycotina</taxon>
        <taxon>Agaricomycetes</taxon>
        <taxon>Agaricomycetidae</taxon>
        <taxon>Boletales</taxon>
        <taxon>Boletales incertae sedis</taxon>
        <taxon>Leucogyrophana</taxon>
    </lineage>
</organism>
<gene>
    <name evidence="1" type="ORF">BV22DRAFT_1135982</name>
</gene>
<protein>
    <submittedName>
        <fullName evidence="1">Uncharacterized protein</fullName>
    </submittedName>
</protein>
<sequence length="211" mass="24208">MFSPQIDIQSRSQNQSTRRMLRREERYTRCRYLADTNYSRDPATWHSVVRVLDRLDVGAFSDDESDSPAGGSVRVVRRVALPWINPALSEMLHAVDTFEDPLSRRRHRPIRNLQFIRRDTARRAVSGLPVNWYNPDWLSGLPPAQVREVLRPCRAIAIPTLRPREGHHICVTFTVTFALLVLTLVGLGGYYGILLGSIHLVDAFFWLFLGL</sequence>
<dbReference type="EMBL" id="MU267549">
    <property type="protein sequence ID" value="KAH7916848.1"/>
    <property type="molecule type" value="Genomic_DNA"/>
</dbReference>